<feature type="binding site" evidence="2">
    <location>
        <position position="60"/>
    </location>
    <ligand>
        <name>substrate</name>
    </ligand>
</feature>
<name>A0A0G1L901_9BACT</name>
<feature type="active site" description="Proton donor/acceptor" evidence="1">
    <location>
        <position position="85"/>
    </location>
</feature>
<feature type="binding site" evidence="2">
    <location>
        <begin position="8"/>
        <end position="15"/>
    </location>
    <ligand>
        <name>substrate</name>
    </ligand>
</feature>
<evidence type="ECO:0000256" key="1">
    <source>
        <dbReference type="PIRSR" id="PIRSR613078-1"/>
    </source>
</evidence>
<evidence type="ECO:0008006" key="5">
    <source>
        <dbReference type="Google" id="ProtNLM"/>
    </source>
</evidence>
<gene>
    <name evidence="3" type="ORF">UW92_C0002G0034</name>
</gene>
<dbReference type="Proteomes" id="UP000033966">
    <property type="component" value="Unassembled WGS sequence"/>
</dbReference>
<dbReference type="EMBL" id="LCKF01000002">
    <property type="protein sequence ID" value="KKT92390.1"/>
    <property type="molecule type" value="Genomic_DNA"/>
</dbReference>
<dbReference type="PIRSF" id="PIRSF000709">
    <property type="entry name" value="6PFK_2-Ptase"/>
    <property type="match status" value="1"/>
</dbReference>
<organism evidence="3 4">
    <name type="scientific">Candidatus Jorgensenbacteria bacterium GW2011_GWA2_45_13</name>
    <dbReference type="NCBI Taxonomy" id="1618662"/>
    <lineage>
        <taxon>Bacteria</taxon>
        <taxon>Candidatus Joergenseniibacteriota</taxon>
    </lineage>
</organism>
<dbReference type="Gene3D" id="3.40.50.1240">
    <property type="entry name" value="Phosphoglycerate mutase-like"/>
    <property type="match status" value="1"/>
</dbReference>
<reference evidence="3 4" key="1">
    <citation type="journal article" date="2015" name="Nature">
        <title>rRNA introns, odd ribosomes, and small enigmatic genomes across a large radiation of phyla.</title>
        <authorList>
            <person name="Brown C.T."/>
            <person name="Hug L.A."/>
            <person name="Thomas B.C."/>
            <person name="Sharon I."/>
            <person name="Castelle C.J."/>
            <person name="Singh A."/>
            <person name="Wilkins M.J."/>
            <person name="Williams K.H."/>
            <person name="Banfield J.F."/>
        </authorList>
    </citation>
    <scope>NUCLEOTIDE SEQUENCE [LARGE SCALE GENOMIC DNA]</scope>
</reference>
<dbReference type="PANTHER" id="PTHR48100:SF44">
    <property type="entry name" value="PHOSPHATASE C1620.13-RELATED"/>
    <property type="match status" value="1"/>
</dbReference>
<dbReference type="InterPro" id="IPR001345">
    <property type="entry name" value="PG/BPGM_mutase_AS"/>
</dbReference>
<dbReference type="InterPro" id="IPR050275">
    <property type="entry name" value="PGM_Phosphatase"/>
</dbReference>
<accession>A0A0G1L901</accession>
<dbReference type="PANTHER" id="PTHR48100">
    <property type="entry name" value="BROAD-SPECIFICITY PHOSPHATASE YOR283W-RELATED"/>
    <property type="match status" value="1"/>
</dbReference>
<dbReference type="AlphaFoldDB" id="A0A0G1L901"/>
<dbReference type="GO" id="GO:0016791">
    <property type="term" value="F:phosphatase activity"/>
    <property type="evidence" value="ECO:0007669"/>
    <property type="project" value="TreeGrafter"/>
</dbReference>
<dbReference type="SMART" id="SM00855">
    <property type="entry name" value="PGAM"/>
    <property type="match status" value="1"/>
</dbReference>
<evidence type="ECO:0000313" key="4">
    <source>
        <dbReference type="Proteomes" id="UP000033966"/>
    </source>
</evidence>
<evidence type="ECO:0000256" key="2">
    <source>
        <dbReference type="PIRSR" id="PIRSR613078-2"/>
    </source>
</evidence>
<dbReference type="InterPro" id="IPR029033">
    <property type="entry name" value="His_PPase_superfam"/>
</dbReference>
<dbReference type="InterPro" id="IPR013078">
    <property type="entry name" value="His_Pase_superF_clade-1"/>
</dbReference>
<proteinExistence type="predicted"/>
<dbReference type="CDD" id="cd07067">
    <property type="entry name" value="HP_PGM_like"/>
    <property type="match status" value="1"/>
</dbReference>
<comment type="caution">
    <text evidence="3">The sequence shown here is derived from an EMBL/GenBank/DDBJ whole genome shotgun (WGS) entry which is preliminary data.</text>
</comment>
<feature type="active site" description="Tele-phosphohistidine intermediate" evidence="1">
    <location>
        <position position="9"/>
    </location>
</feature>
<dbReference type="SUPFAM" id="SSF53254">
    <property type="entry name" value="Phosphoglycerate mutase-like"/>
    <property type="match status" value="1"/>
</dbReference>
<dbReference type="Pfam" id="PF00300">
    <property type="entry name" value="His_Phos_1"/>
    <property type="match status" value="1"/>
</dbReference>
<protein>
    <recommendedName>
        <fullName evidence="5">Phosphoglycerate mutase</fullName>
    </recommendedName>
</protein>
<dbReference type="PROSITE" id="PS00175">
    <property type="entry name" value="PG_MUTASE"/>
    <property type="match status" value="1"/>
</dbReference>
<evidence type="ECO:0000313" key="3">
    <source>
        <dbReference type="EMBL" id="KKT92390.1"/>
    </source>
</evidence>
<sequence>MLKIYLARHGQDTDNIAGILNGRRDEPLTKKGTEQVHETADKIKETGISFDVVYSSPLQRAFETAKIISETTNSPAPEKEPLLIERDFGVMTGQNISDVEKLCAPNIIKAEVITYFLNPDGAETFPDLMVRGKLLLDKIKKEYQSGNILLVTHGDIGKMIYAQYYHLDWKQVLTQFHFGNCDLLLLSEDSPADESHIFKISQYNH</sequence>
<dbReference type="GO" id="GO:0005829">
    <property type="term" value="C:cytosol"/>
    <property type="evidence" value="ECO:0007669"/>
    <property type="project" value="TreeGrafter"/>
</dbReference>